<dbReference type="EMBL" id="LHPG02000004">
    <property type="protein sequence ID" value="PRW59109.1"/>
    <property type="molecule type" value="Genomic_DNA"/>
</dbReference>
<dbReference type="GO" id="GO:0016787">
    <property type="term" value="F:hydrolase activity"/>
    <property type="evidence" value="ECO:0007669"/>
    <property type="project" value="InterPro"/>
</dbReference>
<dbReference type="PANTHER" id="PTHR35769:SF2">
    <property type="entry name" value="CALCINEURIN-LIKE METALLO-PHOSPHOESTERASE SUPERFAMILY PROTEIN"/>
    <property type="match status" value="1"/>
</dbReference>
<proteinExistence type="predicted"/>
<keyword evidence="4" id="KW-1185">Reference proteome</keyword>
<sequence>MRLSLRCTGLAPQLRQRSLTVAAVLQRPSPPSQRLVDQAQQQAAPTQLRPPPVRPPPSARQEGRSPQRMAPPRPQQAAPQPHRKVTLAVVGDVHSQWDADSEAALAWLGADVAVFVGDFGEEVVQLVERIAALPQPKVVCLGNHDAWFSLTPNGRRRYARAMLQSSSLAAREAYTEGGSTPAIARQLDALGTDHIGYSSKRFPELGLTLVGARPFSKGGKQWSDVADFYEEHYGVGGHQDSALRILDVALGAAEGDCRVVVAHNGPAGLGGRRHCICGVDWTEPEADFGDPDLQEALDMMHAQGVRVPLVLFGHMHSQLKGRGHRNMVEVDPATGTVYINAAVLPSAANV</sequence>
<evidence type="ECO:0000313" key="4">
    <source>
        <dbReference type="Proteomes" id="UP000239899"/>
    </source>
</evidence>
<dbReference type="PANTHER" id="PTHR35769">
    <property type="entry name" value="CALCINEURIN-LIKE METALLO-PHOSPHOESTERASE SUPERFAMILY PROTEIN"/>
    <property type="match status" value="1"/>
</dbReference>
<evidence type="ECO:0000259" key="2">
    <source>
        <dbReference type="Pfam" id="PF00149"/>
    </source>
</evidence>
<accession>A0A2P6TYG4</accession>
<name>A0A2P6TYG4_CHLSO</name>
<protein>
    <submittedName>
        <fullName evidence="3">Metallophosphoesterase</fullName>
    </submittedName>
</protein>
<feature type="region of interest" description="Disordered" evidence="1">
    <location>
        <begin position="26"/>
        <end position="83"/>
    </location>
</feature>
<dbReference type="InterPro" id="IPR029052">
    <property type="entry name" value="Metallo-depent_PP-like"/>
</dbReference>
<dbReference type="InterPro" id="IPR004843">
    <property type="entry name" value="Calcineurin-like_PHP"/>
</dbReference>
<feature type="domain" description="Calcineurin-like phosphoesterase" evidence="2">
    <location>
        <begin position="86"/>
        <end position="317"/>
    </location>
</feature>
<dbReference type="Pfam" id="PF00149">
    <property type="entry name" value="Metallophos"/>
    <property type="match status" value="1"/>
</dbReference>
<feature type="compositionally biased region" description="Pro residues" evidence="1">
    <location>
        <begin position="48"/>
        <end position="58"/>
    </location>
</feature>
<organism evidence="3 4">
    <name type="scientific">Chlorella sorokiniana</name>
    <name type="common">Freshwater green alga</name>
    <dbReference type="NCBI Taxonomy" id="3076"/>
    <lineage>
        <taxon>Eukaryota</taxon>
        <taxon>Viridiplantae</taxon>
        <taxon>Chlorophyta</taxon>
        <taxon>core chlorophytes</taxon>
        <taxon>Trebouxiophyceae</taxon>
        <taxon>Chlorellales</taxon>
        <taxon>Chlorellaceae</taxon>
        <taxon>Chlorella clade</taxon>
        <taxon>Chlorella</taxon>
    </lineage>
</organism>
<evidence type="ECO:0000256" key="1">
    <source>
        <dbReference type="SAM" id="MobiDB-lite"/>
    </source>
</evidence>
<dbReference type="Gene3D" id="3.60.21.10">
    <property type="match status" value="1"/>
</dbReference>
<dbReference type="Proteomes" id="UP000239899">
    <property type="component" value="Unassembled WGS sequence"/>
</dbReference>
<comment type="caution">
    <text evidence="3">The sequence shown here is derived from an EMBL/GenBank/DDBJ whole genome shotgun (WGS) entry which is preliminary data.</text>
</comment>
<evidence type="ECO:0000313" key="3">
    <source>
        <dbReference type="EMBL" id="PRW59109.1"/>
    </source>
</evidence>
<gene>
    <name evidence="3" type="ORF">C2E21_2677</name>
</gene>
<dbReference type="CDD" id="cd07397">
    <property type="entry name" value="MPP_NostocDevT-like"/>
    <property type="match status" value="1"/>
</dbReference>
<dbReference type="SUPFAM" id="SSF56300">
    <property type="entry name" value="Metallo-dependent phosphatases"/>
    <property type="match status" value="1"/>
</dbReference>
<dbReference type="OrthoDB" id="3664at2759"/>
<reference evidence="3 4" key="1">
    <citation type="journal article" date="2018" name="Plant J.">
        <title>Genome sequences of Chlorella sorokiniana UTEX 1602 and Micractinium conductrix SAG 241.80: implications to maltose excretion by a green alga.</title>
        <authorList>
            <person name="Arriola M.B."/>
            <person name="Velmurugan N."/>
            <person name="Zhang Y."/>
            <person name="Plunkett M.H."/>
            <person name="Hondzo H."/>
            <person name="Barney B.M."/>
        </authorList>
    </citation>
    <scope>NUCLEOTIDE SEQUENCE [LARGE SCALE GENOMIC DNA]</scope>
    <source>
        <strain evidence="4">UTEX 1602</strain>
    </source>
</reference>
<dbReference type="InterPro" id="IPR027629">
    <property type="entry name" value="DevT-like"/>
</dbReference>
<dbReference type="NCBIfam" id="TIGR04168">
    <property type="entry name" value="TIGR04168 family protein"/>
    <property type="match status" value="1"/>
</dbReference>
<dbReference type="AlphaFoldDB" id="A0A2P6TYG4"/>